<dbReference type="eggNOG" id="COG0484">
    <property type="taxonomic scope" value="Bacteria"/>
</dbReference>
<dbReference type="SUPFAM" id="SSF49493">
    <property type="entry name" value="HSP40/DnaJ peptide-binding domain"/>
    <property type="match status" value="2"/>
</dbReference>
<comment type="caution">
    <text evidence="4">The sequence shown here is derived from an EMBL/GenBank/DDBJ whole genome shotgun (WGS) entry which is preliminary data.</text>
</comment>
<dbReference type="GO" id="GO:0006260">
    <property type="term" value="P:DNA replication"/>
    <property type="evidence" value="ECO:0007669"/>
    <property type="project" value="UniProtKB-KW"/>
</dbReference>
<proteinExistence type="predicted"/>
<dbReference type="SMART" id="SM00271">
    <property type="entry name" value="DnaJ"/>
    <property type="match status" value="1"/>
</dbReference>
<dbReference type="InterPro" id="IPR018253">
    <property type="entry name" value="DnaJ_domain_CS"/>
</dbReference>
<dbReference type="InterPro" id="IPR051938">
    <property type="entry name" value="Apopto_cytoskel_mod"/>
</dbReference>
<dbReference type="OrthoDB" id="9779889at2"/>
<dbReference type="Pfam" id="PF01556">
    <property type="entry name" value="DnaJ_C"/>
    <property type="match status" value="1"/>
</dbReference>
<dbReference type="AlphaFoldDB" id="E0NIV5"/>
<dbReference type="GO" id="GO:0006457">
    <property type="term" value="P:protein folding"/>
    <property type="evidence" value="ECO:0007669"/>
    <property type="project" value="InterPro"/>
</dbReference>
<dbReference type="PRINTS" id="PR00625">
    <property type="entry name" value="JDOMAIN"/>
</dbReference>
<dbReference type="CDD" id="cd06257">
    <property type="entry name" value="DnaJ"/>
    <property type="match status" value="1"/>
</dbReference>
<dbReference type="Gene3D" id="2.60.260.20">
    <property type="entry name" value="Urease metallochaperone UreE, N-terminal domain"/>
    <property type="match status" value="2"/>
</dbReference>
<dbReference type="Proteomes" id="UP000003280">
    <property type="component" value="Unassembled WGS sequence"/>
</dbReference>
<dbReference type="CDD" id="cd10747">
    <property type="entry name" value="DnaJ_C"/>
    <property type="match status" value="1"/>
</dbReference>
<evidence type="ECO:0000256" key="1">
    <source>
        <dbReference type="ARBA" id="ARBA00022705"/>
    </source>
</evidence>
<organism evidence="4 5">
    <name type="scientific">Peptoniphilus duerdenii ATCC BAA-1640</name>
    <dbReference type="NCBI Taxonomy" id="862517"/>
    <lineage>
        <taxon>Bacteria</taxon>
        <taxon>Bacillati</taxon>
        <taxon>Bacillota</taxon>
        <taxon>Tissierellia</taxon>
        <taxon>Tissierellales</taxon>
        <taxon>Peptoniphilaceae</taxon>
        <taxon>Peptoniphilus</taxon>
    </lineage>
</organism>
<dbReference type="STRING" id="862517.HMPREF9225_0094"/>
<dbReference type="Pfam" id="PF00226">
    <property type="entry name" value="DnaJ"/>
    <property type="match status" value="1"/>
</dbReference>
<dbReference type="HOGENOM" id="CLU_017633_0_0_9"/>
<dbReference type="PANTHER" id="PTHR44145:SF3">
    <property type="entry name" value="DNAJ HOMOLOG SUBFAMILY A MEMBER 3, MITOCHONDRIAL"/>
    <property type="match status" value="1"/>
</dbReference>
<evidence type="ECO:0000313" key="4">
    <source>
        <dbReference type="EMBL" id="EFM26285.1"/>
    </source>
</evidence>
<gene>
    <name evidence="4" type="primary">dnaJ2</name>
    <name evidence="4" type="ORF">HMPREF9225_0094</name>
</gene>
<protein>
    <submittedName>
        <fullName evidence="4">DnaJ domain protein</fullName>
    </submittedName>
</protein>
<dbReference type="SUPFAM" id="SSF46565">
    <property type="entry name" value="Chaperone J-domain"/>
    <property type="match status" value="1"/>
</dbReference>
<keyword evidence="5" id="KW-1185">Reference proteome</keyword>
<dbReference type="EMBL" id="AEEH01000011">
    <property type="protein sequence ID" value="EFM26285.1"/>
    <property type="molecule type" value="Genomic_DNA"/>
</dbReference>
<dbReference type="InterPro" id="IPR002939">
    <property type="entry name" value="DnaJ_C"/>
</dbReference>
<evidence type="ECO:0000256" key="2">
    <source>
        <dbReference type="ARBA" id="ARBA00023186"/>
    </source>
</evidence>
<dbReference type="PROSITE" id="PS00636">
    <property type="entry name" value="DNAJ_1"/>
    <property type="match status" value="1"/>
</dbReference>
<keyword evidence="1" id="KW-0235">DNA replication</keyword>
<dbReference type="RefSeq" id="WP_008900930.1">
    <property type="nucleotide sequence ID" value="NZ_GL397071.1"/>
</dbReference>
<dbReference type="InterPro" id="IPR036869">
    <property type="entry name" value="J_dom_sf"/>
</dbReference>
<sequence>MEYKDYYKILGVEKDATEQKIKSQYRKLAKKYHPDLNPDDKVAQEKFKEINEAYEVLGDKEKRKRYDTFGSNYDFAGGQNFDPSQYGYTYTSSGNGGGFSDFFDLIFGRDAKSDQGGFGGFSMGDIFSDFGGAGKKRTARAQRPTYNTELEITLKEAYLGKTEKVSLNIEGKNIEIELKIPAGITENKKIKVKADKYGITADIMFKIKIKPNRKFKLEGLNLESTQDIYPWQAALGDDVTVESLSNKIKVKIPPKFKGGSKMRIPGRGFKDLKGKTGDLYITFNIVNPVEITPEMEELYRKLKNVKE</sequence>
<evidence type="ECO:0000259" key="3">
    <source>
        <dbReference type="PROSITE" id="PS50076"/>
    </source>
</evidence>
<evidence type="ECO:0000313" key="5">
    <source>
        <dbReference type="Proteomes" id="UP000003280"/>
    </source>
</evidence>
<reference evidence="4 5" key="1">
    <citation type="submission" date="2010-07" db="EMBL/GenBank/DDBJ databases">
        <authorList>
            <person name="Muzny D."/>
            <person name="Qin X."/>
            <person name="Deng J."/>
            <person name="Jiang H."/>
            <person name="Liu Y."/>
            <person name="Qu J."/>
            <person name="Song X.-Z."/>
            <person name="Zhang L."/>
            <person name="Thornton R."/>
            <person name="Coyle M."/>
            <person name="Francisco L."/>
            <person name="Jackson L."/>
            <person name="Javaid M."/>
            <person name="Korchina V."/>
            <person name="Kovar C."/>
            <person name="Mata R."/>
            <person name="Mathew T."/>
            <person name="Ngo R."/>
            <person name="Nguyen L."/>
            <person name="Nguyen N."/>
            <person name="Okwuonu G."/>
            <person name="Ongeri F."/>
            <person name="Pham C."/>
            <person name="Simmons D."/>
            <person name="Wilczek-Boney K."/>
            <person name="Hale W."/>
            <person name="Jakkamsetti A."/>
            <person name="Pham P."/>
            <person name="Ruth R."/>
            <person name="San Lucas F."/>
            <person name="Warren J."/>
            <person name="Zhang J."/>
            <person name="Zhao Z."/>
            <person name="Zhou C."/>
            <person name="Zhu D."/>
            <person name="Lee S."/>
            <person name="Bess C."/>
            <person name="Blankenburg K."/>
            <person name="Forbes L."/>
            <person name="Fu Q."/>
            <person name="Gubbala S."/>
            <person name="Hirani K."/>
            <person name="Jayaseelan J.C."/>
            <person name="Lara F."/>
            <person name="Munidasa M."/>
            <person name="Palculict T."/>
            <person name="Patil S."/>
            <person name="Pu L.-L."/>
            <person name="Saada N."/>
            <person name="Tang L."/>
            <person name="Weissenberger G."/>
            <person name="Zhu Y."/>
            <person name="Hemphill L."/>
            <person name="Shang Y."/>
            <person name="Youmans B."/>
            <person name="Ayvaz T."/>
            <person name="Ross M."/>
            <person name="Santibanez J."/>
            <person name="Aqrawi P."/>
            <person name="Gross S."/>
            <person name="Joshi V."/>
            <person name="Fowler G."/>
            <person name="Nazareth L."/>
            <person name="Reid J."/>
            <person name="Worley K."/>
            <person name="Petrosino J."/>
            <person name="Highlander S."/>
            <person name="Gibbs R."/>
        </authorList>
    </citation>
    <scope>NUCLEOTIDE SEQUENCE [LARGE SCALE GENOMIC DNA]</scope>
    <source>
        <strain evidence="4 5">ATCC BAA-1640</strain>
    </source>
</reference>
<keyword evidence="2" id="KW-0143">Chaperone</keyword>
<dbReference type="Gene3D" id="1.10.287.110">
    <property type="entry name" value="DnaJ domain"/>
    <property type="match status" value="1"/>
</dbReference>
<name>E0NIV5_9FIRM</name>
<dbReference type="PANTHER" id="PTHR44145">
    <property type="entry name" value="DNAJ HOMOLOG SUBFAMILY A MEMBER 3, MITOCHONDRIAL"/>
    <property type="match status" value="1"/>
</dbReference>
<dbReference type="InterPro" id="IPR001623">
    <property type="entry name" value="DnaJ_domain"/>
</dbReference>
<accession>E0NIV5</accession>
<dbReference type="InterPro" id="IPR008971">
    <property type="entry name" value="HSP40/DnaJ_pept-bd"/>
</dbReference>
<dbReference type="GO" id="GO:0051082">
    <property type="term" value="F:unfolded protein binding"/>
    <property type="evidence" value="ECO:0007669"/>
    <property type="project" value="InterPro"/>
</dbReference>
<dbReference type="PROSITE" id="PS50076">
    <property type="entry name" value="DNAJ_2"/>
    <property type="match status" value="1"/>
</dbReference>
<feature type="domain" description="J" evidence="3">
    <location>
        <begin position="5"/>
        <end position="70"/>
    </location>
</feature>